<keyword evidence="4" id="KW-1185">Reference proteome</keyword>
<keyword evidence="1" id="KW-0175">Coiled coil</keyword>
<name>A0A8T1R3V2_CARIL</name>
<evidence type="ECO:0000313" key="3">
    <source>
        <dbReference type="EMBL" id="KAG6660832.1"/>
    </source>
</evidence>
<gene>
    <name evidence="3" type="ORF">CIPAW_03G132100</name>
</gene>
<organism evidence="3 4">
    <name type="scientific">Carya illinoinensis</name>
    <name type="common">Pecan</name>
    <dbReference type="NCBI Taxonomy" id="32201"/>
    <lineage>
        <taxon>Eukaryota</taxon>
        <taxon>Viridiplantae</taxon>
        <taxon>Streptophyta</taxon>
        <taxon>Embryophyta</taxon>
        <taxon>Tracheophyta</taxon>
        <taxon>Spermatophyta</taxon>
        <taxon>Magnoliopsida</taxon>
        <taxon>eudicotyledons</taxon>
        <taxon>Gunneridae</taxon>
        <taxon>Pentapetalae</taxon>
        <taxon>rosids</taxon>
        <taxon>fabids</taxon>
        <taxon>Fagales</taxon>
        <taxon>Juglandaceae</taxon>
        <taxon>Carya</taxon>
    </lineage>
</organism>
<accession>A0A8T1R3V2</accession>
<evidence type="ECO:0000256" key="1">
    <source>
        <dbReference type="SAM" id="Coils"/>
    </source>
</evidence>
<evidence type="ECO:0000313" key="4">
    <source>
        <dbReference type="Proteomes" id="UP000811609"/>
    </source>
</evidence>
<sequence length="118" mass="14179">MLNITKEPLKLIHSPNVIPVKISYHTKKAEIHEFQQQMKSAKSKRNIFQNRKIYNRNIKKRSIANKRSRIVQFQNRSSMLRQYYITELQTSFRYSKNRNPQIPTQIKTTTETTKKKVK</sequence>
<dbReference type="Proteomes" id="UP000811609">
    <property type="component" value="Chromosome 3"/>
</dbReference>
<dbReference type="AlphaFoldDB" id="A0A8T1R3V2"/>
<comment type="caution">
    <text evidence="3">The sequence shown here is derived from an EMBL/GenBank/DDBJ whole genome shotgun (WGS) entry which is preliminary data.</text>
</comment>
<feature type="region of interest" description="Disordered" evidence="2">
    <location>
        <begin position="96"/>
        <end position="118"/>
    </location>
</feature>
<evidence type="ECO:0000256" key="2">
    <source>
        <dbReference type="SAM" id="MobiDB-lite"/>
    </source>
</evidence>
<proteinExistence type="predicted"/>
<reference evidence="3" key="1">
    <citation type="submission" date="2020-12" db="EMBL/GenBank/DDBJ databases">
        <title>WGS assembly of Carya illinoinensis cv. Pawnee.</title>
        <authorList>
            <person name="Platts A."/>
            <person name="Shu S."/>
            <person name="Wright S."/>
            <person name="Barry K."/>
            <person name="Edger P."/>
            <person name="Pires J.C."/>
            <person name="Schmutz J."/>
        </authorList>
    </citation>
    <scope>NUCLEOTIDE SEQUENCE</scope>
    <source>
        <tissue evidence="3">Leaf</tissue>
    </source>
</reference>
<feature type="compositionally biased region" description="Polar residues" evidence="2">
    <location>
        <begin position="96"/>
        <end position="106"/>
    </location>
</feature>
<feature type="coiled-coil region" evidence="1">
    <location>
        <begin position="24"/>
        <end position="51"/>
    </location>
</feature>
<dbReference type="EMBL" id="CM031811">
    <property type="protein sequence ID" value="KAG6660832.1"/>
    <property type="molecule type" value="Genomic_DNA"/>
</dbReference>
<protein>
    <submittedName>
        <fullName evidence="3">Uncharacterized protein</fullName>
    </submittedName>
</protein>